<feature type="region of interest" description="Disordered" evidence="1">
    <location>
        <begin position="1"/>
        <end position="44"/>
    </location>
</feature>
<dbReference type="RefSeq" id="WP_153452224.1">
    <property type="nucleotide sequence ID" value="NZ_WEGJ01000007.1"/>
</dbReference>
<sequence>MPGFESEARRFARAARTPARAAAPGPAAPLRKPPVRVPGGAPLPVHLREPLERRTGADLGPVRVHRTPERLRRDAPRLPAFTVGHDIVSPGGLYDFTGAGSERLAHEIAHVVQQSGGASRPGLSSAASPGTVVAQGDGGLSEQDTEAIRAWLAQGGGNTGAQPPASGPWQWPAPGAAQPARGSTTVICNVNCHQTADEQRQEAERRAAEQRRRQEEQHQAALRAGWPGLHRAGHGAELDRQATTVQGDIDASRQAEAQLRLQLFDRALAAGRGALPGAGSRFSPRTKDSWARAEQAAVVLEAVFRASAGQDAPAAVTDPLRPWFVAFYASVSALFRGLDVAEQRLASQPSGPRRPGQSPCPSGCHASASDQRRDLASGAAPWATLPPVHPSWPGTGTPAAGPDRVPDKDLPAGRRETRLLTAVNAVQDARDRAGWRTALGEFRWATRQLDDLLLADLRAAGGSKDLVESFEYTRELHERQAAFLLAHPHALKVQAVFYPKEDVSEKTDETGRPRPVARAIPWQFYLVRTPEPTSERTVPTGFEWQLHDLTAPRRDKRYVRTRHQVNAIEGLSRERFDPAPIMRMPVPPKIFEELDNEDFFPEGHLYWRDPVTNAPGGMATTAPTSFWTWLGRIGLGVAVLGSLVFAPLSTPFLVTAALGTGIKLAAGYARLREKQEHGVWTQADTDQFHWELAQDILSAVTLGVGRMGVVAAEAGALARAASATRVWFVLRRLEAGSQLVNIAVTGHDLIKQFAAIQEAVRAGKMTRAQADAAYGRLALMATGTGLLSIVQFRGAVKDLTGRPALLLSPDPQAPGRMVATIEVLPAARRALKTSANLTSRQLAHRPADLRNEFEVVKASPMRVLSGGEYDFEVILTNGHVWRKRRTGQWCRFSDDPLCFLFDEGGGAHVQEIAKYRVARRGEWSGEPGNSDFTPNNRDALVRAGYRPIPYVNDHPVFTDFAVGTVLLRRADLAVKDRRLHDRLADQAYARQQGWFRPGTTTPDAGRVAALRSDPADPLTWHHVEGDNIMLLVPRSIHQAAQHSGGFAED</sequence>
<evidence type="ECO:0000256" key="1">
    <source>
        <dbReference type="SAM" id="MobiDB-lite"/>
    </source>
</evidence>
<feature type="compositionally biased region" description="Low complexity" evidence="1">
    <location>
        <begin position="14"/>
        <end position="30"/>
    </location>
</feature>
<feature type="region of interest" description="Disordered" evidence="1">
    <location>
        <begin position="345"/>
        <end position="414"/>
    </location>
</feature>
<dbReference type="AlphaFoldDB" id="A0A7K0CI15"/>
<evidence type="ECO:0000313" key="3">
    <source>
        <dbReference type="EMBL" id="MQY12622.1"/>
    </source>
</evidence>
<dbReference type="OrthoDB" id="4295132at2"/>
<comment type="caution">
    <text evidence="3">The sequence shown here is derived from an EMBL/GenBank/DDBJ whole genome shotgun (WGS) entry which is preliminary data.</text>
</comment>
<evidence type="ECO:0000313" key="4">
    <source>
        <dbReference type="Proteomes" id="UP000466345"/>
    </source>
</evidence>
<feature type="region of interest" description="Disordered" evidence="1">
    <location>
        <begin position="199"/>
        <end position="218"/>
    </location>
</feature>
<proteinExistence type="predicted"/>
<feature type="domain" description="eCIS core" evidence="2">
    <location>
        <begin position="42"/>
        <end position="117"/>
    </location>
</feature>
<organism evidence="3 4">
    <name type="scientific">Streptomyces smaragdinus</name>
    <dbReference type="NCBI Taxonomy" id="2585196"/>
    <lineage>
        <taxon>Bacteria</taxon>
        <taxon>Bacillati</taxon>
        <taxon>Actinomycetota</taxon>
        <taxon>Actinomycetes</taxon>
        <taxon>Kitasatosporales</taxon>
        <taxon>Streptomycetaceae</taxon>
        <taxon>Streptomyces</taxon>
    </lineage>
</organism>
<name>A0A7K0CI15_9ACTN</name>
<keyword evidence="4" id="KW-1185">Reference proteome</keyword>
<dbReference type="Pfam" id="PF13699">
    <property type="entry name" value="eCIS_core"/>
    <property type="match status" value="1"/>
</dbReference>
<dbReference type="Proteomes" id="UP000466345">
    <property type="component" value="Unassembled WGS sequence"/>
</dbReference>
<protein>
    <recommendedName>
        <fullName evidence="2">eCIS core domain-containing protein</fullName>
    </recommendedName>
</protein>
<accession>A0A7K0CI15</accession>
<feature type="compositionally biased region" description="Basic and acidic residues" evidence="1">
    <location>
        <begin position="404"/>
        <end position="414"/>
    </location>
</feature>
<feature type="region of interest" description="Disordered" evidence="1">
    <location>
        <begin position="116"/>
        <end position="141"/>
    </location>
</feature>
<dbReference type="InterPro" id="IPR025295">
    <property type="entry name" value="eCIS_core_dom"/>
</dbReference>
<dbReference type="EMBL" id="WEGJ01000007">
    <property type="protein sequence ID" value="MQY12622.1"/>
    <property type="molecule type" value="Genomic_DNA"/>
</dbReference>
<reference evidence="3 4" key="1">
    <citation type="submission" date="2019-10" db="EMBL/GenBank/DDBJ databases">
        <title>Streptomyces smaragdinus sp. nov. and Streptomyces fabii sp. nov., isolated from the gut of fungus growing-termite Macrotermes natalensis.</title>
        <authorList>
            <person name="Schwitalla J."/>
            <person name="Benndorf R."/>
            <person name="Martin K."/>
            <person name="De Beer W."/>
            <person name="Kaster A.-K."/>
            <person name="Vollmers J."/>
            <person name="Poulsen M."/>
            <person name="Beemelmanns C."/>
        </authorList>
    </citation>
    <scope>NUCLEOTIDE SEQUENCE [LARGE SCALE GENOMIC DNA]</scope>
    <source>
        <strain evidence="3 4">RB5</strain>
    </source>
</reference>
<evidence type="ECO:0000259" key="2">
    <source>
        <dbReference type="Pfam" id="PF13699"/>
    </source>
</evidence>
<feature type="compositionally biased region" description="Basic and acidic residues" evidence="1">
    <location>
        <begin position="1"/>
        <end position="10"/>
    </location>
</feature>
<dbReference type="InterPro" id="IPR032869">
    <property type="entry name" value="WHH_dom_containing"/>
</dbReference>
<gene>
    <name evidence="3" type="ORF">SRB5_27580</name>
</gene>
<dbReference type="Pfam" id="PF14414">
    <property type="entry name" value="WHH"/>
    <property type="match status" value="1"/>
</dbReference>